<evidence type="ECO:0000313" key="3">
    <source>
        <dbReference type="Proteomes" id="UP000679213"/>
    </source>
</evidence>
<feature type="transmembrane region" description="Helical" evidence="1">
    <location>
        <begin position="48"/>
        <end position="64"/>
    </location>
</feature>
<gene>
    <name evidence="2" type="ORF">MLAUSG7_1356</name>
</gene>
<protein>
    <recommendedName>
        <fullName evidence="4">TIGR00304 family protein</fullName>
    </recommendedName>
</protein>
<feature type="transmembrane region" description="Helical" evidence="1">
    <location>
        <begin position="70"/>
        <end position="92"/>
    </location>
</feature>
<dbReference type="InterPro" id="IPR002849">
    <property type="entry name" value="DUF131"/>
</dbReference>
<feature type="transmembrane region" description="Helical" evidence="1">
    <location>
        <begin position="6"/>
        <end position="27"/>
    </location>
</feature>
<keyword evidence="1" id="KW-0472">Membrane</keyword>
<keyword evidence="1" id="KW-1133">Transmembrane helix</keyword>
<dbReference type="RefSeq" id="WP_214399672.1">
    <property type="nucleotide sequence ID" value="NZ_LR792632.1"/>
</dbReference>
<accession>A0A8D6SWS3</accession>
<reference evidence="2 3" key="1">
    <citation type="submission" date="2020-04" db="EMBL/GenBank/DDBJ databases">
        <authorList>
            <consortium name="Genoscope - CEA"/>
            <person name="William W."/>
        </authorList>
    </citation>
    <scope>NUCLEOTIDE SEQUENCE [LARGE SCALE GENOMIC DNA]</scope>
    <source>
        <strain evidence="2 3">SG7</strain>
    </source>
</reference>
<dbReference type="Proteomes" id="UP000679213">
    <property type="component" value="Chromosome I"/>
</dbReference>
<keyword evidence="3" id="KW-1185">Reference proteome</keyword>
<dbReference type="EMBL" id="LR792632">
    <property type="protein sequence ID" value="CAB3289663.1"/>
    <property type="molecule type" value="Genomic_DNA"/>
</dbReference>
<dbReference type="Pfam" id="PF01998">
    <property type="entry name" value="DUF131"/>
    <property type="match status" value="1"/>
</dbReference>
<dbReference type="GeneID" id="65884141"/>
<dbReference type="KEGG" id="mesg:MLAUSG7_1356"/>
<organism evidence="2 3">
    <name type="scientific">Methanocaldococcus lauensis</name>
    <dbReference type="NCBI Taxonomy" id="2546128"/>
    <lineage>
        <taxon>Archaea</taxon>
        <taxon>Methanobacteriati</taxon>
        <taxon>Methanobacteriota</taxon>
        <taxon>Methanomada group</taxon>
        <taxon>Methanococci</taxon>
        <taxon>Methanococcales</taxon>
        <taxon>Methanocaldococcaceae</taxon>
        <taxon>Methanocaldococcus</taxon>
    </lineage>
</organism>
<dbReference type="NCBIfam" id="TIGR00304">
    <property type="entry name" value="TIGR00304 family membrane protein"/>
    <property type="match status" value="1"/>
</dbReference>
<sequence length="95" mass="10706">MKPTLIFLGIILMFIGFFIITLGLILPSSQIQENQNHEKYNNENEKSNVEYSGIIMIGPIPIVFGNSPGLIILSILITILMIVWIFLFTLGIKIK</sequence>
<dbReference type="AlphaFoldDB" id="A0A8D6SWS3"/>
<name>A0A8D6SWS3_9EURY</name>
<proteinExistence type="predicted"/>
<evidence type="ECO:0008006" key="4">
    <source>
        <dbReference type="Google" id="ProtNLM"/>
    </source>
</evidence>
<evidence type="ECO:0000256" key="1">
    <source>
        <dbReference type="SAM" id="Phobius"/>
    </source>
</evidence>
<evidence type="ECO:0000313" key="2">
    <source>
        <dbReference type="EMBL" id="CAB3289663.1"/>
    </source>
</evidence>
<keyword evidence="1" id="KW-0812">Transmembrane</keyword>